<proteinExistence type="predicted"/>
<protein>
    <submittedName>
        <fullName evidence="2">Uncharacterized protein</fullName>
    </submittedName>
</protein>
<feature type="transmembrane region" description="Helical" evidence="1">
    <location>
        <begin position="66"/>
        <end position="84"/>
    </location>
</feature>
<sequence length="207" mass="21287">MRGLPEIDIRYWLLLMTASIGGANLGDLASSTLGLGFLGAFPPFALLFLALAFGRNRIAFVGEIQYWLAILVSRAGATDIADLLTHQLRISYPALLCASLVALVLTLRIGARFGQNTIVAAPGPGGLSIFLPAANATYWVSMVVASTFGTIAGDLLSDNLGLGRAALFTTGAAGFAVLASSSSASFPSAAIGAPCSPSAPRRRTSAI</sequence>
<dbReference type="AlphaFoldDB" id="A0A1W6MWL9"/>
<dbReference type="STRING" id="655015.B1812_13895"/>
<keyword evidence="1" id="KW-1133">Transmembrane helix</keyword>
<organism evidence="2 3">
    <name type="scientific">Methylocystis bryophila</name>
    <dbReference type="NCBI Taxonomy" id="655015"/>
    <lineage>
        <taxon>Bacteria</taxon>
        <taxon>Pseudomonadati</taxon>
        <taxon>Pseudomonadota</taxon>
        <taxon>Alphaproteobacteria</taxon>
        <taxon>Hyphomicrobiales</taxon>
        <taxon>Methylocystaceae</taxon>
        <taxon>Methylocystis</taxon>
    </lineage>
</organism>
<dbReference type="Pfam" id="PF03988">
    <property type="entry name" value="DUF347"/>
    <property type="match status" value="1"/>
</dbReference>
<evidence type="ECO:0000313" key="3">
    <source>
        <dbReference type="Proteomes" id="UP000193978"/>
    </source>
</evidence>
<dbReference type="KEGG" id="mbry:B1812_13895"/>
<evidence type="ECO:0000256" key="1">
    <source>
        <dbReference type="SAM" id="Phobius"/>
    </source>
</evidence>
<dbReference type="RefSeq" id="WP_085772114.1">
    <property type="nucleotide sequence ID" value="NZ_AP027149.1"/>
</dbReference>
<gene>
    <name evidence="2" type="ORF">B1812_13895</name>
</gene>
<dbReference type="OrthoDB" id="9794709at2"/>
<accession>A0A1W6MWL9</accession>
<keyword evidence="1" id="KW-0812">Transmembrane</keyword>
<evidence type="ECO:0000313" key="2">
    <source>
        <dbReference type="EMBL" id="ARN81992.1"/>
    </source>
</evidence>
<dbReference type="EMBL" id="CP019948">
    <property type="protein sequence ID" value="ARN81992.1"/>
    <property type="molecule type" value="Genomic_DNA"/>
</dbReference>
<reference evidence="2 3" key="1">
    <citation type="submission" date="2017-02" db="EMBL/GenBank/DDBJ databases">
        <authorList>
            <person name="Peterson S.W."/>
        </authorList>
    </citation>
    <scope>NUCLEOTIDE SEQUENCE [LARGE SCALE GENOMIC DNA]</scope>
    <source>
        <strain evidence="2 3">S285</strain>
    </source>
</reference>
<feature type="transmembrane region" description="Helical" evidence="1">
    <location>
        <begin position="12"/>
        <end position="29"/>
    </location>
</feature>
<dbReference type="InterPro" id="IPR007136">
    <property type="entry name" value="DUF347"/>
</dbReference>
<feature type="transmembrane region" description="Helical" evidence="1">
    <location>
        <begin position="90"/>
        <end position="107"/>
    </location>
</feature>
<keyword evidence="3" id="KW-1185">Reference proteome</keyword>
<feature type="transmembrane region" description="Helical" evidence="1">
    <location>
        <begin position="35"/>
        <end position="54"/>
    </location>
</feature>
<keyword evidence="1" id="KW-0472">Membrane</keyword>
<dbReference type="Proteomes" id="UP000193978">
    <property type="component" value="Chromosome"/>
</dbReference>
<name>A0A1W6MWL9_9HYPH</name>